<sequence>MIRTSRLAMIAPLVVSSLVLGPAVAAHAATGQAPTTVPTKARCLLIEDTKSTADNPSFTLVGSGFEPGSVSFSGSKAGGGVHTSTGSFSVGGLPAGHYTASSDADGKVNCGSTPKSKGSKESKDAKAQYRKGFKDGFTTIRKNCSGKMKQGIVGVDSNYEKGFKDGAALAAKQFCGED</sequence>
<evidence type="ECO:0000313" key="4">
    <source>
        <dbReference type="Proteomes" id="UP001183809"/>
    </source>
</evidence>
<feature type="chain" id="PRO_5046785703" evidence="2">
    <location>
        <begin position="29"/>
        <end position="178"/>
    </location>
</feature>
<comment type="caution">
    <text evidence="3">The sequence shown here is derived from an EMBL/GenBank/DDBJ whole genome shotgun (WGS) entry which is preliminary data.</text>
</comment>
<evidence type="ECO:0000313" key="3">
    <source>
        <dbReference type="EMBL" id="MDT0466028.1"/>
    </source>
</evidence>
<organism evidence="3 4">
    <name type="scientific">Streptomyces gibsoniae</name>
    <dbReference type="NCBI Taxonomy" id="3075529"/>
    <lineage>
        <taxon>Bacteria</taxon>
        <taxon>Bacillati</taxon>
        <taxon>Actinomycetota</taxon>
        <taxon>Actinomycetes</taxon>
        <taxon>Kitasatosporales</taxon>
        <taxon>Streptomycetaceae</taxon>
        <taxon>Streptomyces</taxon>
    </lineage>
</organism>
<gene>
    <name evidence="3" type="ORF">RM764_23970</name>
</gene>
<proteinExistence type="predicted"/>
<accession>A0ABU2TYH2</accession>
<protein>
    <submittedName>
        <fullName evidence="3">Uncharacterized protein</fullName>
    </submittedName>
</protein>
<dbReference type="EMBL" id="JAVREY010000031">
    <property type="protein sequence ID" value="MDT0466028.1"/>
    <property type="molecule type" value="Genomic_DNA"/>
</dbReference>
<keyword evidence="2" id="KW-0732">Signal</keyword>
<reference evidence="4" key="1">
    <citation type="submission" date="2023-07" db="EMBL/GenBank/DDBJ databases">
        <title>30 novel species of actinomycetes from the DSMZ collection.</title>
        <authorList>
            <person name="Nouioui I."/>
        </authorList>
    </citation>
    <scope>NUCLEOTIDE SEQUENCE [LARGE SCALE GENOMIC DNA]</scope>
    <source>
        <strain evidence="4">DSM 41699</strain>
    </source>
</reference>
<evidence type="ECO:0000256" key="1">
    <source>
        <dbReference type="SAM" id="MobiDB-lite"/>
    </source>
</evidence>
<keyword evidence="4" id="KW-1185">Reference proteome</keyword>
<evidence type="ECO:0000256" key="2">
    <source>
        <dbReference type="SAM" id="SignalP"/>
    </source>
</evidence>
<name>A0ABU2TYH2_9ACTN</name>
<feature type="region of interest" description="Disordered" evidence="1">
    <location>
        <begin position="104"/>
        <end position="126"/>
    </location>
</feature>
<dbReference type="RefSeq" id="WP_311697493.1">
    <property type="nucleotide sequence ID" value="NZ_JAVREY010000031.1"/>
</dbReference>
<feature type="signal peptide" evidence="2">
    <location>
        <begin position="1"/>
        <end position="28"/>
    </location>
</feature>
<dbReference type="Proteomes" id="UP001183809">
    <property type="component" value="Unassembled WGS sequence"/>
</dbReference>